<reference evidence="2 3" key="1">
    <citation type="journal article" date="2017" name="Nat. Commun.">
        <title>Genome assembly with in vitro proximity ligation data and whole-genome triplication in lettuce.</title>
        <authorList>
            <person name="Reyes-Chin-Wo S."/>
            <person name="Wang Z."/>
            <person name="Yang X."/>
            <person name="Kozik A."/>
            <person name="Arikit S."/>
            <person name="Song C."/>
            <person name="Xia L."/>
            <person name="Froenicke L."/>
            <person name="Lavelle D.O."/>
            <person name="Truco M.J."/>
            <person name="Xia R."/>
            <person name="Zhu S."/>
            <person name="Xu C."/>
            <person name="Xu H."/>
            <person name="Xu X."/>
            <person name="Cox K."/>
            <person name="Korf I."/>
            <person name="Meyers B.C."/>
            <person name="Michelmore R.W."/>
        </authorList>
    </citation>
    <scope>NUCLEOTIDE SEQUENCE [LARGE SCALE GENOMIC DNA]</scope>
    <source>
        <strain evidence="3">cv. Salinas</strain>
        <tissue evidence="2">Seedlings</tissue>
    </source>
</reference>
<feature type="region of interest" description="Disordered" evidence="1">
    <location>
        <begin position="19"/>
        <end position="123"/>
    </location>
</feature>
<evidence type="ECO:0000256" key="1">
    <source>
        <dbReference type="SAM" id="MobiDB-lite"/>
    </source>
</evidence>
<protein>
    <submittedName>
        <fullName evidence="2">Uncharacterized protein</fullName>
    </submittedName>
</protein>
<evidence type="ECO:0000313" key="3">
    <source>
        <dbReference type="Proteomes" id="UP000235145"/>
    </source>
</evidence>
<accession>A0A9R1XI35</accession>
<feature type="compositionally biased region" description="Basic and acidic residues" evidence="1">
    <location>
        <begin position="104"/>
        <end position="123"/>
    </location>
</feature>
<dbReference type="EMBL" id="NBSK02000003">
    <property type="protein sequence ID" value="KAJ0215440.1"/>
    <property type="molecule type" value="Genomic_DNA"/>
</dbReference>
<comment type="caution">
    <text evidence="2">The sequence shown here is derived from an EMBL/GenBank/DDBJ whole genome shotgun (WGS) entry which is preliminary data.</text>
</comment>
<keyword evidence="3" id="KW-1185">Reference proteome</keyword>
<dbReference type="PANTHER" id="PTHR36410:SF4">
    <property type="entry name" value="DEHYDRIN"/>
    <property type="match status" value="1"/>
</dbReference>
<dbReference type="Proteomes" id="UP000235145">
    <property type="component" value="Unassembled WGS sequence"/>
</dbReference>
<organism evidence="2 3">
    <name type="scientific">Lactuca sativa</name>
    <name type="common">Garden lettuce</name>
    <dbReference type="NCBI Taxonomy" id="4236"/>
    <lineage>
        <taxon>Eukaryota</taxon>
        <taxon>Viridiplantae</taxon>
        <taxon>Streptophyta</taxon>
        <taxon>Embryophyta</taxon>
        <taxon>Tracheophyta</taxon>
        <taxon>Spermatophyta</taxon>
        <taxon>Magnoliopsida</taxon>
        <taxon>eudicotyledons</taxon>
        <taxon>Gunneridae</taxon>
        <taxon>Pentapetalae</taxon>
        <taxon>asterids</taxon>
        <taxon>campanulids</taxon>
        <taxon>Asterales</taxon>
        <taxon>Asteraceae</taxon>
        <taxon>Cichorioideae</taxon>
        <taxon>Cichorieae</taxon>
        <taxon>Lactucinae</taxon>
        <taxon>Lactuca</taxon>
    </lineage>
</organism>
<name>A0A9R1XI35_LACSA</name>
<dbReference type="AlphaFoldDB" id="A0A9R1XI35"/>
<dbReference type="PANTHER" id="PTHR36410">
    <property type="entry name" value="EXPRESSED PROTEIN"/>
    <property type="match status" value="1"/>
</dbReference>
<proteinExistence type="predicted"/>
<sequence length="123" mass="13312">MFNTIRSVSVHTKQPVGKVSTIIGSVRRSGSGPSINNQTNPTNTEKIQHSQEPTQKGRDHVMLNSFGDGYSTRSDEEGFGGTFSGNQSLSGREQEKIVNANAPEYDRSQGSETGEKEGGRNQP</sequence>
<gene>
    <name evidence="2" type="ORF">LSAT_V11C300131480</name>
</gene>
<feature type="compositionally biased region" description="Polar residues" evidence="1">
    <location>
        <begin position="31"/>
        <end position="54"/>
    </location>
</feature>
<evidence type="ECO:0000313" key="2">
    <source>
        <dbReference type="EMBL" id="KAJ0215440.1"/>
    </source>
</evidence>